<evidence type="ECO:0000259" key="1">
    <source>
        <dbReference type="Pfam" id="PF04851"/>
    </source>
</evidence>
<dbReference type="InterPro" id="IPR050742">
    <property type="entry name" value="Helicase_Restrict-Modif_Enz"/>
</dbReference>
<dbReference type="InterPro" id="IPR006935">
    <property type="entry name" value="Helicase/UvrB_N"/>
</dbReference>
<comment type="caution">
    <text evidence="2">The sequence shown here is derived from an EMBL/GenBank/DDBJ whole genome shotgun (WGS) entry which is preliminary data.</text>
</comment>
<dbReference type="GO" id="GO:0003677">
    <property type="term" value="F:DNA binding"/>
    <property type="evidence" value="ECO:0007669"/>
    <property type="project" value="InterPro"/>
</dbReference>
<dbReference type="Gene3D" id="3.40.50.300">
    <property type="entry name" value="P-loop containing nucleotide triphosphate hydrolases"/>
    <property type="match status" value="2"/>
</dbReference>
<feature type="domain" description="Helicase/UvrB N-terminal" evidence="1">
    <location>
        <begin position="3"/>
        <end position="205"/>
    </location>
</feature>
<dbReference type="SUPFAM" id="SSF52540">
    <property type="entry name" value="P-loop containing nucleoside triphosphate hydrolases"/>
    <property type="match status" value="2"/>
</dbReference>
<accession>A0A4Q7ZF66</accession>
<dbReference type="AlphaFoldDB" id="A0A4Q7ZF66"/>
<evidence type="ECO:0000313" key="2">
    <source>
        <dbReference type="EMBL" id="RZU48735.1"/>
    </source>
</evidence>
<dbReference type="Pfam" id="PF04851">
    <property type="entry name" value="ResIII"/>
    <property type="match status" value="1"/>
</dbReference>
<sequence length="865" mass="95932">MKFTLKPYQADAVASMLSSLERARNVYERENVPTSVSLSATTGAGKTVMAAAVIEALFYGNERFEFELDPGAVVIWFSYSPDLNEQSRFRLMEASDKIESSDLVVIEPPFAKPRLDPGKVYFLNTGKLTKNSLLTRGHVEVEEGQVLFGLHDAAQPDMQGWTIWETIANTINDPDTTVYLILDEAHRGFRADRSVFDKPTTVRKLVNGHSGYPPIPIVWGISATIEQFRDAMAEADSSEARRALPPIEVDGFQVQESGLVKDTVVLEIPAEAQAIDLVLLRRAARKFRESSERWEKYCTDQGLPDMVRPLLILQAPATPDHDKIGEAINVIFEEFTALPAGCVRHVFGAHTPQQFGAHDVNWVEPQTVEDKTHIRILIAKDAISTGWDCPRAEVLVSFRRAREHTHITQLLGRMVRNPLARRVPGDEVLNAVDCILPFFDRTMAGNVVKYLTGKIDGVPDGSGRKAIIEECKLLPNIAVGFVWPVWDLIPTMTVPQRGASPVKRLASLAHALATDGVRCGAVKEVAGRIHAALDEANVEFASKVKASMAEVLAVRLQQISGRIGKSAIAYADVIEQADDRAIRAAFEDARKAFGSDIASMYVDHLVGEDGEDDNLRDAFIQAAALANVPEIRERIDARANEIANTLFAEHSVDIKSLRDDRRSEYEDIRALSVEPQVTSLGRPRTRIEDYVEVDEKTGQESRAPLASKHLMSDGHGQVPITKLNDWEREVVFAELKRSVAWYRNPPRQATDSLGIAYRDGNGNWRSMHPDFIFFSEVNGKIVPSIVDPHGHHLGDSTEKLQGFAQFAEDHGASFHRIAALSRVNGNMRVLDLTKPTVREAIYAGGRTPIEFYESPIAEDYDGPSL</sequence>
<dbReference type="GO" id="GO:0016787">
    <property type="term" value="F:hydrolase activity"/>
    <property type="evidence" value="ECO:0007669"/>
    <property type="project" value="InterPro"/>
</dbReference>
<keyword evidence="3" id="KW-1185">Reference proteome</keyword>
<dbReference type="EMBL" id="SHKY01000001">
    <property type="protein sequence ID" value="RZU48735.1"/>
    <property type="molecule type" value="Genomic_DNA"/>
</dbReference>
<gene>
    <name evidence="2" type="ORF">EV385_0456</name>
</gene>
<organism evidence="2 3">
    <name type="scientific">Krasilnikovia cinnamomea</name>
    <dbReference type="NCBI Taxonomy" id="349313"/>
    <lineage>
        <taxon>Bacteria</taxon>
        <taxon>Bacillati</taxon>
        <taxon>Actinomycetota</taxon>
        <taxon>Actinomycetes</taxon>
        <taxon>Micromonosporales</taxon>
        <taxon>Micromonosporaceae</taxon>
        <taxon>Krasilnikovia</taxon>
    </lineage>
</organism>
<proteinExistence type="predicted"/>
<dbReference type="OrthoDB" id="9804145at2"/>
<protein>
    <submittedName>
        <fullName evidence="2">Type III restriction/modification enzyme restriction subunit</fullName>
    </submittedName>
</protein>
<dbReference type="PANTHER" id="PTHR47396:SF1">
    <property type="entry name" value="ATP-DEPENDENT HELICASE IRC3-RELATED"/>
    <property type="match status" value="1"/>
</dbReference>
<dbReference type="GO" id="GO:0005524">
    <property type="term" value="F:ATP binding"/>
    <property type="evidence" value="ECO:0007669"/>
    <property type="project" value="InterPro"/>
</dbReference>
<dbReference type="InterPro" id="IPR027417">
    <property type="entry name" value="P-loop_NTPase"/>
</dbReference>
<dbReference type="Proteomes" id="UP000292564">
    <property type="component" value="Unassembled WGS sequence"/>
</dbReference>
<evidence type="ECO:0000313" key="3">
    <source>
        <dbReference type="Proteomes" id="UP000292564"/>
    </source>
</evidence>
<reference evidence="2 3" key="1">
    <citation type="submission" date="2019-02" db="EMBL/GenBank/DDBJ databases">
        <title>Sequencing the genomes of 1000 actinobacteria strains.</title>
        <authorList>
            <person name="Klenk H.-P."/>
        </authorList>
    </citation>
    <scope>NUCLEOTIDE SEQUENCE [LARGE SCALE GENOMIC DNA]</scope>
    <source>
        <strain evidence="2 3">DSM 45162</strain>
    </source>
</reference>
<dbReference type="PANTHER" id="PTHR47396">
    <property type="entry name" value="TYPE I RESTRICTION ENZYME ECOKI R PROTEIN"/>
    <property type="match status" value="1"/>
</dbReference>
<dbReference type="GO" id="GO:0005829">
    <property type="term" value="C:cytosol"/>
    <property type="evidence" value="ECO:0007669"/>
    <property type="project" value="TreeGrafter"/>
</dbReference>
<name>A0A4Q7ZF66_9ACTN</name>
<dbReference type="RefSeq" id="WP_130507936.1">
    <property type="nucleotide sequence ID" value="NZ_SHKY01000001.1"/>
</dbReference>